<comment type="caution">
    <text evidence="1">The sequence shown here is derived from an EMBL/GenBank/DDBJ whole genome shotgun (WGS) entry which is preliminary data.</text>
</comment>
<proteinExistence type="predicted"/>
<dbReference type="EMBL" id="CABITT030000004">
    <property type="protein sequence ID" value="VVB02730.1"/>
    <property type="molecule type" value="Genomic_DNA"/>
</dbReference>
<protein>
    <submittedName>
        <fullName evidence="1">Uncharacterized protein</fullName>
    </submittedName>
</protein>
<keyword evidence="2" id="KW-1185">Reference proteome</keyword>
<dbReference type="OrthoDB" id="1066029at2759"/>
<evidence type="ECO:0000313" key="1">
    <source>
        <dbReference type="EMBL" id="VVB02730.1"/>
    </source>
</evidence>
<reference evidence="1" key="1">
    <citation type="submission" date="2019-07" db="EMBL/GenBank/DDBJ databases">
        <authorList>
            <person name="Dittberner H."/>
        </authorList>
    </citation>
    <scope>NUCLEOTIDE SEQUENCE [LARGE SCALE GENOMIC DNA]</scope>
</reference>
<evidence type="ECO:0000313" key="2">
    <source>
        <dbReference type="Proteomes" id="UP000489600"/>
    </source>
</evidence>
<organism evidence="1 2">
    <name type="scientific">Arabis nemorensis</name>
    <dbReference type="NCBI Taxonomy" id="586526"/>
    <lineage>
        <taxon>Eukaryota</taxon>
        <taxon>Viridiplantae</taxon>
        <taxon>Streptophyta</taxon>
        <taxon>Embryophyta</taxon>
        <taxon>Tracheophyta</taxon>
        <taxon>Spermatophyta</taxon>
        <taxon>Magnoliopsida</taxon>
        <taxon>eudicotyledons</taxon>
        <taxon>Gunneridae</taxon>
        <taxon>Pentapetalae</taxon>
        <taxon>rosids</taxon>
        <taxon>malvids</taxon>
        <taxon>Brassicales</taxon>
        <taxon>Brassicaceae</taxon>
        <taxon>Arabideae</taxon>
        <taxon>Arabis</taxon>
    </lineage>
</organism>
<dbReference type="Proteomes" id="UP000489600">
    <property type="component" value="Unassembled WGS sequence"/>
</dbReference>
<gene>
    <name evidence="1" type="ORF">ANE_LOCUS13174</name>
</gene>
<sequence length="100" mass="11619">MKKDFGLDINYWNMWQAREVAREVVRESIRPGEELLDLGTDTIGQCLPPDARRSPGRPKKRRYQGIEETIMKRPRKQHACSRCHHSGHNRATCDFVGVVM</sequence>
<dbReference type="AlphaFoldDB" id="A0A565BP97"/>
<name>A0A565BP97_9BRAS</name>
<accession>A0A565BP97</accession>